<dbReference type="OrthoDB" id="8779161at2"/>
<organism evidence="1 2">
    <name type="scientific">Cellulomonas gelida</name>
    <dbReference type="NCBI Taxonomy" id="1712"/>
    <lineage>
        <taxon>Bacteria</taxon>
        <taxon>Bacillati</taxon>
        <taxon>Actinomycetota</taxon>
        <taxon>Actinomycetes</taxon>
        <taxon>Micrococcales</taxon>
        <taxon>Cellulomonadaceae</taxon>
        <taxon>Cellulomonas</taxon>
    </lineage>
</organism>
<name>A0A4Y3KJH3_9CELL</name>
<dbReference type="InterPro" id="IPR008554">
    <property type="entry name" value="Glutaredoxin-like"/>
</dbReference>
<evidence type="ECO:0008006" key="3">
    <source>
        <dbReference type="Google" id="ProtNLM"/>
    </source>
</evidence>
<keyword evidence="2" id="KW-1185">Reference proteome</keyword>
<reference evidence="1 2" key="1">
    <citation type="submission" date="2019-06" db="EMBL/GenBank/DDBJ databases">
        <title>Whole genome shotgun sequence of Cellulomonas gelida NBRC 3748.</title>
        <authorList>
            <person name="Hosoyama A."/>
            <person name="Uohara A."/>
            <person name="Ohji S."/>
            <person name="Ichikawa N."/>
        </authorList>
    </citation>
    <scope>NUCLEOTIDE SEQUENCE [LARGE SCALE GENOMIC DNA]</scope>
    <source>
        <strain evidence="1 2">NBRC 3748</strain>
    </source>
</reference>
<dbReference type="InterPro" id="IPR036249">
    <property type="entry name" value="Thioredoxin-like_sf"/>
</dbReference>
<gene>
    <name evidence="1" type="ORF">CGE01nite_14280</name>
</gene>
<sequence length="97" mass="10486">MRDRARPSAQITVVEASACHLCDEAKATLAELSKDHPIVVEIVDATSPDGRALVARHRPALAPLVLLDGEFFSSGRLPRRKLERTLTALGARVPAVH</sequence>
<accession>A0A4Y3KJH3</accession>
<protein>
    <recommendedName>
        <fullName evidence="3">Glutaredoxin</fullName>
    </recommendedName>
</protein>
<evidence type="ECO:0000313" key="1">
    <source>
        <dbReference type="EMBL" id="GEA84177.1"/>
    </source>
</evidence>
<proteinExistence type="predicted"/>
<dbReference type="Pfam" id="PF05768">
    <property type="entry name" value="Glrx-like"/>
    <property type="match status" value="1"/>
</dbReference>
<dbReference type="EMBL" id="BJLQ01000011">
    <property type="protein sequence ID" value="GEA84177.1"/>
    <property type="molecule type" value="Genomic_DNA"/>
</dbReference>
<evidence type="ECO:0000313" key="2">
    <source>
        <dbReference type="Proteomes" id="UP000320461"/>
    </source>
</evidence>
<dbReference type="AlphaFoldDB" id="A0A4Y3KJH3"/>
<dbReference type="SUPFAM" id="SSF52833">
    <property type="entry name" value="Thioredoxin-like"/>
    <property type="match status" value="1"/>
</dbReference>
<comment type="caution">
    <text evidence="1">The sequence shown here is derived from an EMBL/GenBank/DDBJ whole genome shotgun (WGS) entry which is preliminary data.</text>
</comment>
<dbReference type="Gene3D" id="3.40.30.10">
    <property type="entry name" value="Glutaredoxin"/>
    <property type="match status" value="1"/>
</dbReference>
<dbReference type="Proteomes" id="UP000320461">
    <property type="component" value="Unassembled WGS sequence"/>
</dbReference>
<dbReference type="RefSeq" id="WP_048343313.1">
    <property type="nucleotide sequence ID" value="NZ_BJLQ01000011.1"/>
</dbReference>